<gene>
    <name evidence="16" type="ORF">GALL_232050</name>
</gene>
<name>A0A1J5RHF5_9ZZZZ</name>
<dbReference type="PANTHER" id="PTHR46025:SF3">
    <property type="entry name" value="XYLOSYLTRANSFERASE OXT"/>
    <property type="match status" value="1"/>
</dbReference>
<dbReference type="GO" id="GO:0000139">
    <property type="term" value="C:Golgi membrane"/>
    <property type="evidence" value="ECO:0007669"/>
    <property type="project" value="UniProtKB-SubCell"/>
</dbReference>
<evidence type="ECO:0000256" key="7">
    <source>
        <dbReference type="ARBA" id="ARBA00022824"/>
    </source>
</evidence>
<organism evidence="16">
    <name type="scientific">mine drainage metagenome</name>
    <dbReference type="NCBI Taxonomy" id="410659"/>
    <lineage>
        <taxon>unclassified sequences</taxon>
        <taxon>metagenomes</taxon>
        <taxon>ecological metagenomes</taxon>
    </lineage>
</organism>
<evidence type="ECO:0000256" key="4">
    <source>
        <dbReference type="ARBA" id="ARBA00022679"/>
    </source>
</evidence>
<sequence>MDIAYLILAHDQPAHLRELVARLSTPDSHFYIHVDRKSRLADFSLPATPRVHVLQERARVFWGDYSQVEAIVSLMRAALSQPGTAHVRFVLLSGSDYPVRSNAFIHQFFQAHADMEFINLTPMPSADGSKPLSRLATYQPRKTASRVVNRLKRTAQGVGLLPRQRDFGPALGRLKPYGGSQWWALTRPAVAYVLDFMDAHPAYGDFYRNTVVPDESCFHTILGNSPFAALAQRSLTYADWSRRRQSPEYLNLAHAQFLTGNPSHPPSTDFPQGMPFLFARKFSAESHELLRLLNASLDGKPQARDSVARANPGNPGASRPMASASRAN</sequence>
<dbReference type="GO" id="GO:0030158">
    <property type="term" value="F:protein xylosyltransferase activity"/>
    <property type="evidence" value="ECO:0007669"/>
    <property type="project" value="InterPro"/>
</dbReference>
<evidence type="ECO:0000256" key="12">
    <source>
        <dbReference type="ARBA" id="ARBA00023157"/>
    </source>
</evidence>
<comment type="caution">
    <text evidence="16">The sequence shown here is derived from an EMBL/GenBank/DDBJ whole genome shotgun (WGS) entry which is preliminary data.</text>
</comment>
<keyword evidence="10" id="KW-0333">Golgi apparatus</keyword>
<reference evidence="16" key="1">
    <citation type="submission" date="2016-10" db="EMBL/GenBank/DDBJ databases">
        <title>Sequence of Gallionella enrichment culture.</title>
        <authorList>
            <person name="Poehlein A."/>
            <person name="Muehling M."/>
            <person name="Daniel R."/>
        </authorList>
    </citation>
    <scope>NUCLEOTIDE SEQUENCE</scope>
</reference>
<evidence type="ECO:0000256" key="1">
    <source>
        <dbReference type="ARBA" id="ARBA00004323"/>
    </source>
</evidence>
<evidence type="ECO:0000256" key="2">
    <source>
        <dbReference type="ARBA" id="ARBA00004648"/>
    </source>
</evidence>
<dbReference type="GO" id="GO:0005789">
    <property type="term" value="C:endoplasmic reticulum membrane"/>
    <property type="evidence" value="ECO:0007669"/>
    <property type="project" value="UniProtKB-SubCell"/>
</dbReference>
<keyword evidence="5" id="KW-0812">Transmembrane</keyword>
<comment type="subcellular location">
    <subcellularLocation>
        <location evidence="2">Endoplasmic reticulum membrane</location>
        <topology evidence="2">Single-pass type II membrane protein</topology>
    </subcellularLocation>
    <subcellularLocation>
        <location evidence="1">Golgi apparatus membrane</location>
        <topology evidence="1">Single-pass type II membrane protein</topology>
    </subcellularLocation>
</comment>
<dbReference type="EMBL" id="MLJW01000178">
    <property type="protein sequence ID" value="OIQ94850.1"/>
    <property type="molecule type" value="Genomic_DNA"/>
</dbReference>
<keyword evidence="4" id="KW-0808">Transferase</keyword>
<keyword evidence="8" id="KW-0735">Signal-anchor</keyword>
<dbReference type="Pfam" id="PF02485">
    <property type="entry name" value="Branch"/>
    <property type="match status" value="1"/>
</dbReference>
<accession>A0A1J5RHF5</accession>
<dbReference type="GO" id="GO:0046872">
    <property type="term" value="F:metal ion binding"/>
    <property type="evidence" value="ECO:0007669"/>
    <property type="project" value="UniProtKB-KW"/>
</dbReference>
<evidence type="ECO:0000256" key="15">
    <source>
        <dbReference type="SAM" id="MobiDB-lite"/>
    </source>
</evidence>
<keyword evidence="3" id="KW-0328">Glycosyltransferase</keyword>
<evidence type="ECO:0000256" key="8">
    <source>
        <dbReference type="ARBA" id="ARBA00022968"/>
    </source>
</evidence>
<evidence type="ECO:0000256" key="11">
    <source>
        <dbReference type="ARBA" id="ARBA00023136"/>
    </source>
</evidence>
<evidence type="ECO:0000256" key="13">
    <source>
        <dbReference type="ARBA" id="ARBA00023180"/>
    </source>
</evidence>
<keyword evidence="9" id="KW-1133">Transmembrane helix</keyword>
<evidence type="ECO:0000256" key="3">
    <source>
        <dbReference type="ARBA" id="ARBA00022676"/>
    </source>
</evidence>
<keyword evidence="7" id="KW-0256">Endoplasmic reticulum</keyword>
<evidence type="ECO:0000256" key="14">
    <source>
        <dbReference type="ARBA" id="ARBA00042865"/>
    </source>
</evidence>
<evidence type="ECO:0000256" key="6">
    <source>
        <dbReference type="ARBA" id="ARBA00022723"/>
    </source>
</evidence>
<evidence type="ECO:0000256" key="9">
    <source>
        <dbReference type="ARBA" id="ARBA00022989"/>
    </source>
</evidence>
<keyword evidence="11" id="KW-0472">Membrane</keyword>
<protein>
    <recommendedName>
        <fullName evidence="14">Peptide O-xylosyltransferase</fullName>
    </recommendedName>
</protein>
<dbReference type="InterPro" id="IPR043538">
    <property type="entry name" value="XYLT"/>
</dbReference>
<proteinExistence type="predicted"/>
<dbReference type="PANTHER" id="PTHR46025">
    <property type="entry name" value="XYLOSYLTRANSFERASE OXT"/>
    <property type="match status" value="1"/>
</dbReference>
<dbReference type="GO" id="GO:0050650">
    <property type="term" value="P:chondroitin sulfate proteoglycan biosynthetic process"/>
    <property type="evidence" value="ECO:0007669"/>
    <property type="project" value="TreeGrafter"/>
</dbReference>
<evidence type="ECO:0000313" key="16">
    <source>
        <dbReference type="EMBL" id="OIQ94850.1"/>
    </source>
</evidence>
<dbReference type="GO" id="GO:0015012">
    <property type="term" value="P:heparan sulfate proteoglycan biosynthetic process"/>
    <property type="evidence" value="ECO:0007669"/>
    <property type="project" value="TreeGrafter"/>
</dbReference>
<dbReference type="InterPro" id="IPR003406">
    <property type="entry name" value="Glyco_trans_14"/>
</dbReference>
<keyword evidence="13" id="KW-0325">Glycoprotein</keyword>
<dbReference type="AlphaFoldDB" id="A0A1J5RHF5"/>
<keyword evidence="12" id="KW-1015">Disulfide bond</keyword>
<keyword evidence="6" id="KW-0479">Metal-binding</keyword>
<feature type="region of interest" description="Disordered" evidence="15">
    <location>
        <begin position="300"/>
        <end position="328"/>
    </location>
</feature>
<evidence type="ECO:0000256" key="5">
    <source>
        <dbReference type="ARBA" id="ARBA00022692"/>
    </source>
</evidence>
<evidence type="ECO:0000256" key="10">
    <source>
        <dbReference type="ARBA" id="ARBA00023034"/>
    </source>
</evidence>